<name>A0ABX0DAW3_9MICC</name>
<gene>
    <name evidence="1" type="ORF">G6N77_10055</name>
</gene>
<comment type="caution">
    <text evidence="1">The sequence shown here is derived from an EMBL/GenBank/DDBJ whole genome shotgun (WGS) entry which is preliminary data.</text>
</comment>
<evidence type="ECO:0000313" key="2">
    <source>
        <dbReference type="Proteomes" id="UP000479226"/>
    </source>
</evidence>
<reference evidence="1 2" key="1">
    <citation type="submission" date="2020-02" db="EMBL/GenBank/DDBJ databases">
        <title>Genome sequence of the type strain DSM 27180 of Arthrobacter silviterrae.</title>
        <authorList>
            <person name="Gao J."/>
            <person name="Sun J."/>
        </authorList>
    </citation>
    <scope>NUCLEOTIDE SEQUENCE [LARGE SCALE GENOMIC DNA]</scope>
    <source>
        <strain evidence="1 2">DSM 27180</strain>
    </source>
</reference>
<sequence length="101" mass="11097">MIEPTGTTRRFQLTLRKPWHRLGPKPTVVVNGVGQPAQWGTRNWKVPGDGAAVVTIFLFNRLWKFGEVEFVAEPGASAPLVYSAPWLPFGPGRIRSAPGSD</sequence>
<dbReference type="EMBL" id="JAAKZI010000015">
    <property type="protein sequence ID" value="NGN83798.1"/>
    <property type="molecule type" value="Genomic_DNA"/>
</dbReference>
<dbReference type="Proteomes" id="UP000479226">
    <property type="component" value="Unassembled WGS sequence"/>
</dbReference>
<keyword evidence="2" id="KW-1185">Reference proteome</keyword>
<accession>A0ABX0DAW3</accession>
<evidence type="ECO:0000313" key="1">
    <source>
        <dbReference type="EMBL" id="NGN83798.1"/>
    </source>
</evidence>
<organism evidence="1 2">
    <name type="scientific">Arthrobacter silviterrae</name>
    <dbReference type="NCBI Taxonomy" id="2026658"/>
    <lineage>
        <taxon>Bacteria</taxon>
        <taxon>Bacillati</taxon>
        <taxon>Actinomycetota</taxon>
        <taxon>Actinomycetes</taxon>
        <taxon>Micrococcales</taxon>
        <taxon>Micrococcaceae</taxon>
        <taxon>Arthrobacter</taxon>
    </lineage>
</organism>
<proteinExistence type="predicted"/>
<protein>
    <submittedName>
        <fullName evidence="1">Uncharacterized protein</fullName>
    </submittedName>
</protein>
<dbReference type="RefSeq" id="WP_165182029.1">
    <property type="nucleotide sequence ID" value="NZ_JAAKZI010000015.1"/>
</dbReference>